<name>A0A9X1B9E6_9GAMM</name>
<sequence length="99" mass="10989">MTRNVNDVPGHDDAGDNPVRDLLVDCDRAPREGLAWIDRMGEELKFTPLVMFARFIALRHLAIDVFQSAGVTELGGAREADIVRIMDEESRDHADAALT</sequence>
<evidence type="ECO:0000313" key="3">
    <source>
        <dbReference type="Proteomes" id="UP001138802"/>
    </source>
</evidence>
<reference evidence="2 3" key="1">
    <citation type="journal article" date="2020" name="Microorganisms">
        <title>Osmotic Adaptation and Compatible Solute Biosynthesis of Phototrophic Bacteria as Revealed from Genome Analyses.</title>
        <authorList>
            <person name="Imhoff J.F."/>
            <person name="Rahn T."/>
            <person name="Kunzel S."/>
            <person name="Keller A."/>
            <person name="Neulinger S.C."/>
        </authorList>
    </citation>
    <scope>NUCLEOTIDE SEQUENCE [LARGE SCALE GENOMIC DNA]</scope>
    <source>
        <strain evidence="2 3">DSM 21303</strain>
    </source>
</reference>
<protein>
    <submittedName>
        <fullName evidence="2">Uncharacterized protein</fullName>
    </submittedName>
</protein>
<keyword evidence="3" id="KW-1185">Reference proteome</keyword>
<organism evidence="2 3">
    <name type="scientific">Thiocapsa imhoffii</name>
    <dbReference type="NCBI Taxonomy" id="382777"/>
    <lineage>
        <taxon>Bacteria</taxon>
        <taxon>Pseudomonadati</taxon>
        <taxon>Pseudomonadota</taxon>
        <taxon>Gammaproteobacteria</taxon>
        <taxon>Chromatiales</taxon>
        <taxon>Chromatiaceae</taxon>
        <taxon>Thiocapsa</taxon>
    </lineage>
</organism>
<dbReference type="AlphaFoldDB" id="A0A9X1B9E6"/>
<evidence type="ECO:0000313" key="2">
    <source>
        <dbReference type="EMBL" id="MBK1645874.1"/>
    </source>
</evidence>
<dbReference type="RefSeq" id="WP_200388683.1">
    <property type="nucleotide sequence ID" value="NZ_NRSD01000016.1"/>
</dbReference>
<dbReference type="EMBL" id="NRSD01000016">
    <property type="protein sequence ID" value="MBK1645874.1"/>
    <property type="molecule type" value="Genomic_DNA"/>
</dbReference>
<feature type="compositionally biased region" description="Basic and acidic residues" evidence="1">
    <location>
        <begin position="9"/>
        <end position="20"/>
    </location>
</feature>
<dbReference type="Proteomes" id="UP001138802">
    <property type="component" value="Unassembled WGS sequence"/>
</dbReference>
<accession>A0A9X1B9E6</accession>
<gene>
    <name evidence="2" type="ORF">CKO25_14705</name>
</gene>
<comment type="caution">
    <text evidence="2">The sequence shown here is derived from an EMBL/GenBank/DDBJ whole genome shotgun (WGS) entry which is preliminary data.</text>
</comment>
<feature type="region of interest" description="Disordered" evidence="1">
    <location>
        <begin position="1"/>
        <end position="20"/>
    </location>
</feature>
<proteinExistence type="predicted"/>
<evidence type="ECO:0000256" key="1">
    <source>
        <dbReference type="SAM" id="MobiDB-lite"/>
    </source>
</evidence>